<gene>
    <name evidence="3" type="ORF">MNBD_ALPHA06-1602</name>
</gene>
<evidence type="ECO:0000256" key="1">
    <source>
        <dbReference type="SAM" id="Coils"/>
    </source>
</evidence>
<protein>
    <submittedName>
        <fullName evidence="3">Uncharacterized protein</fullName>
    </submittedName>
</protein>
<keyword evidence="2" id="KW-0472">Membrane</keyword>
<organism evidence="3">
    <name type="scientific">hydrothermal vent metagenome</name>
    <dbReference type="NCBI Taxonomy" id="652676"/>
    <lineage>
        <taxon>unclassified sequences</taxon>
        <taxon>metagenomes</taxon>
        <taxon>ecological metagenomes</taxon>
    </lineage>
</organism>
<sequence length="580" mass="65327">MGAVLQYKQENPVAIMWKYVLVLVLFIGLGTSVLADEPTTEPEPEQLPITELQQQEADSQQQLVNSLLSLSETLVARHQQLAALNKQLLRTSKDAEKAELRLEIDALTTETRQVEQNIDLVILGLQARQYNKDNREPEKVNISDEISRILQPIVMSLQRTTEPARRMEELRQLADQAESRITIAKNTLQSINIFRQVDAKYPKDVKERLDRHYELWTQRLQEAQDLDLALAEQLAATQRARGSSLKQFSADFGSFILNRGVSLLLAVGLSLGFILTAQLLRTGASHLYRRTHGGVLSAGMRIFSMSITLISIIGGFVIAVSIFNIRQDWLMLAMSLLLAVALSWTFLRSLPALTEQTRLLMNLGAVREGERTIVEGLPYRIERLAVYTKLVNPALKGGELIYPVQELIGMHSRPVTEGETWFPTKIGDWIVRDNKHYEVINQTPEHVILKRPGGAEDFLPSTAFMNTMFEVITDGYRVSYQFGLDYQHMNEAQAQIPKKIDASVSKKIRSALGKQSLISMETRFVSLGDSALMFTVLVDMGPGHGKDWQKLQKFINLGVVEACLTNKWAVPFPQLVIHKA</sequence>
<evidence type="ECO:0000256" key="2">
    <source>
        <dbReference type="SAM" id="Phobius"/>
    </source>
</evidence>
<feature type="transmembrane region" description="Helical" evidence="2">
    <location>
        <begin position="261"/>
        <end position="281"/>
    </location>
</feature>
<dbReference type="AlphaFoldDB" id="A0A3B0SRY7"/>
<feature type="transmembrane region" description="Helical" evidence="2">
    <location>
        <begin position="329"/>
        <end position="347"/>
    </location>
</feature>
<name>A0A3B0SRY7_9ZZZZ</name>
<feature type="transmembrane region" description="Helical" evidence="2">
    <location>
        <begin position="302"/>
        <end position="323"/>
    </location>
</feature>
<keyword evidence="1" id="KW-0175">Coiled coil</keyword>
<feature type="coiled-coil region" evidence="1">
    <location>
        <begin position="81"/>
        <end position="117"/>
    </location>
</feature>
<keyword evidence="2" id="KW-1133">Transmembrane helix</keyword>
<evidence type="ECO:0000313" key="3">
    <source>
        <dbReference type="EMBL" id="VAV99213.1"/>
    </source>
</evidence>
<reference evidence="3" key="1">
    <citation type="submission" date="2018-06" db="EMBL/GenBank/DDBJ databases">
        <authorList>
            <person name="Zhirakovskaya E."/>
        </authorList>
    </citation>
    <scope>NUCLEOTIDE SEQUENCE</scope>
</reference>
<proteinExistence type="predicted"/>
<keyword evidence="2" id="KW-0812">Transmembrane</keyword>
<feature type="coiled-coil region" evidence="1">
    <location>
        <begin position="167"/>
        <end position="226"/>
    </location>
</feature>
<accession>A0A3B0SRY7</accession>
<dbReference type="EMBL" id="UOEE01000271">
    <property type="protein sequence ID" value="VAV99213.1"/>
    <property type="molecule type" value="Genomic_DNA"/>
</dbReference>